<dbReference type="NCBIfam" id="TIGR04131">
    <property type="entry name" value="Bac_Flav_CTERM"/>
    <property type="match status" value="1"/>
</dbReference>
<organism evidence="6 7">
    <name type="scientific">Pontibacter burrus</name>
    <dbReference type="NCBI Taxonomy" id="2704466"/>
    <lineage>
        <taxon>Bacteria</taxon>
        <taxon>Pseudomonadati</taxon>
        <taxon>Bacteroidota</taxon>
        <taxon>Cytophagia</taxon>
        <taxon>Cytophagales</taxon>
        <taxon>Hymenobacteraceae</taxon>
        <taxon>Pontibacter</taxon>
    </lineage>
</organism>
<evidence type="ECO:0000256" key="2">
    <source>
        <dbReference type="ARBA" id="ARBA00022729"/>
    </source>
</evidence>
<evidence type="ECO:0000313" key="6">
    <source>
        <dbReference type="EMBL" id="NEM96474.1"/>
    </source>
</evidence>
<feature type="domain" description="PKD-like" evidence="5">
    <location>
        <begin position="698"/>
        <end position="777"/>
    </location>
</feature>
<comment type="similarity">
    <text evidence="1">Belongs to the ice-binding protein family.</text>
</comment>
<evidence type="ECO:0000313" key="7">
    <source>
        <dbReference type="Proteomes" id="UP000474777"/>
    </source>
</evidence>
<keyword evidence="7" id="KW-1185">Reference proteome</keyword>
<feature type="domain" description="PKD-like" evidence="5">
    <location>
        <begin position="1733"/>
        <end position="1811"/>
    </location>
</feature>
<dbReference type="InterPro" id="IPR026341">
    <property type="entry name" value="T9SS_type_B"/>
</dbReference>
<dbReference type="InterPro" id="IPR047589">
    <property type="entry name" value="DUF11_rpt"/>
</dbReference>
<feature type="domain" description="PKD-like" evidence="5">
    <location>
        <begin position="1216"/>
        <end position="1295"/>
    </location>
</feature>
<feature type="domain" description="PKD-like" evidence="5">
    <location>
        <begin position="1905"/>
        <end position="1977"/>
    </location>
</feature>
<dbReference type="InterPro" id="IPR045829">
    <property type="entry name" value="PKD_6"/>
</dbReference>
<feature type="domain" description="PKD-like" evidence="5">
    <location>
        <begin position="1302"/>
        <end position="1381"/>
    </location>
</feature>
<feature type="domain" description="PKD-like" evidence="5">
    <location>
        <begin position="1818"/>
        <end position="1897"/>
    </location>
</feature>
<name>A0A6B3LSK7_9BACT</name>
<feature type="domain" description="PKD-like" evidence="5">
    <location>
        <begin position="524"/>
        <end position="603"/>
    </location>
</feature>
<feature type="domain" description="PKD-like" evidence="5">
    <location>
        <begin position="1388"/>
        <end position="1467"/>
    </location>
</feature>
<reference evidence="6 7" key="1">
    <citation type="submission" date="2020-02" db="EMBL/GenBank/DDBJ databases">
        <authorList>
            <person name="Kim M.K."/>
        </authorList>
    </citation>
    <scope>NUCLEOTIDE SEQUENCE [LARGE SCALE GENOMIC DNA]</scope>
    <source>
        <strain evidence="6 7">BT327</strain>
    </source>
</reference>
<feature type="domain" description="PKD-like" evidence="5">
    <location>
        <begin position="437"/>
        <end position="517"/>
    </location>
</feature>
<dbReference type="Pfam" id="PF01345">
    <property type="entry name" value="DUF11"/>
    <property type="match status" value="1"/>
</dbReference>
<evidence type="ECO:0000259" key="5">
    <source>
        <dbReference type="Pfam" id="PF19408"/>
    </source>
</evidence>
<feature type="domain" description="PKD-like" evidence="5">
    <location>
        <begin position="957"/>
        <end position="1036"/>
    </location>
</feature>
<sequence>MGRVVRKALLFTVAFFSIVANTLAQGLDLGAASAFNVLADEKVTNNGSTIVQGNVGVGTGAVISGFTAGSIKGKTHINNATSLGALSSLATIYQTNFQKSFTRTLPNTLSDEALNPGVYRINGNATISGPLFLNGNFNPNAVFVFQVTGDLKVDQNVTVALINGTTVNNVLWVVAGNVQVGVGAYIKGNIVSDKNITLGDDAAILGRVMSLKGSVQMNNNIVSQPTDLSIQKTKESNTTEPKKYAVGDTVTFRIEIRNLGPVDDEIVMVRDVLPAGLSFMSANTTKAGSSYDPTFGIWVLDELKVGEVQVLKIKARATMAGYIVNTATVAGSTVDENLTNNKSDADLCVVLSDAGEIQGPTAICAGSTNTYKIKQIAGATYTWSVPSDWVITAGSRNSSEITVRVGNTSGTISVTVNNICGASAPSRLTVEVVKDVPPKPGPISGTLELCSNKATTYSIAPVPGAVGYKWTLPVGWTMVSDNGTSIVVTTDGDAGTKRLSVSAYNLCGPGEPSVLDVTPVLKVPDTPGAISGPASVCSTVASTTYTIAKVNNASSYTWAVPAGWTILSGQGTTTITVKPTAQAGEITVKALNDCGESTAQKLIVTPVENPPLTPGTIKGADAVCVSSAGNEYSIDPVPNAKGYTWSVPAGWTIVSGQNTTAITVSAGTAGGKIIVVALNDCGSNGSSSKDVLITDVVPSAPAAIKGTPYGCSTQTATYTIDPVAGAIGYSWSVPAGWTIVSGQNSTSITVRVGSGSGTISVKAKGSCGDGLARTLTVQPQINLPAAPAAITGPDDICQGQGSLTYSVTPVAGIIAYNWSVPAGWTITSGQGTATIKVTAGTTGGIVSVTATNDCGTSPAQSKVVKVSTEAPATPGAITGAGTVCGGEQSISYSIAPVAGATSYEWSAPGWTIISGQGSTSITVKPGTSGTTITVTAKNACGLGSSNTKQVVITNTPPPAPTAIKGTPYGCATHTATYTIDPVSGATGYTWTVPAGFTILSGQNTTQITVKVGSGSGTISVKAKGACADGPAQTLAVQPQVSIPNPPATINGPADVCKSQAGITYSVTPVAGVKTYTWTVPQGWTITAGQGTATITVTAGTGNGNVTVTAASDCGTSTAQILPVKVSTEAPANPGAISGIATVCSGLQGVTYSIAPVAGATAYEWSAPGWTIVSGQGTTSITVNAGTANTTITVIAKNACGNASSSTKQVQITDVVPSAPAAIKGTPYGCSTQTATYTIDPVAGAIGYSWSVPAGWTIVSGQNSTSITVKVGSGSGTISVKAKGSCGDGPARTLTVQPQINLPAAPAAITGPDEICKGQGSLTYSVTPVAGITAYNWSVPAGWTITSGQGTATIKVTAGTTGGTVSVTATNDCGTSPAQSKAVKVSTEAPATPGAITGAGTVCGGEQSISYSIAPVAGATSYEWSAPGWTITSGQGTTTITVTAGSTGTTISVIAKNACGNTSAAQLATVVTQSIPAKPGTITGTTAACSGKDQTYTVPVVAGATSYTWTVPTGWTIVSQNGNTLVVKAGTTAGTIGVAAGNGCGTGPATTLDVKPITGAITGINGITGNAAVCVGGTAKFSVPAGSNVSKYTWEVPAGWTIVSGQGTIEVTVKSGTAKGTIKLTASNDCGQATVSREIEITTTVPAVPGTITGSASACSGSVQKYSIAPVTGATGYAWEVPQGWSITAGQGTTEITVTAGTTQGEIKVSATNACGNSSSASTKTISVTTSAPAAGTITGTSAICSTTNGLTYSVTPVAGATNYSWTVPTGWTIVSGHGTNSIVVNAGTNSGEIKVAAGNACGLGNFSTLTVTMPTQVAKPGQILGSMDACSSLPTTQYAIAPVPGATGYEWEVPLGWKLVAGQGSNTILVSVTSTPGTIKVRAVNACTQSEFSELAVKPVATQPFSPASIIGPAEACVGRDVVYKVTEVEDASSYSWEVPPTWRISSGQGTNQITVTVGPVGGKIEVKANNGCGASNGTLKEVRVMELASMGEIKDLSNPCEGLKYMVDPVPGATSYTWRLPEGWSIVAGEGTNIIMVQADKYDGIISVAADNGVCGTEPAAMRTDKSLQDTEIVVPNVFSPNGDGNHDTWVISSFERFTDNEITVLNRWGAEVFKAKSYKNNWTGDNLSEGTYYYIGRVKLCDGSYRALKGYVMIVR</sequence>
<dbReference type="RefSeq" id="WP_163911748.1">
    <property type="nucleotide sequence ID" value="NZ_JAAGWD010000001.1"/>
</dbReference>
<dbReference type="Pfam" id="PF13585">
    <property type="entry name" value="CHU_C"/>
    <property type="match status" value="1"/>
</dbReference>
<feature type="domain" description="PKD-like" evidence="5">
    <location>
        <begin position="1130"/>
        <end position="1209"/>
    </location>
</feature>
<dbReference type="InterPro" id="IPR001434">
    <property type="entry name" value="OmcB-like_DUF11"/>
</dbReference>
<proteinExistence type="inferred from homology"/>
<feature type="chain" id="PRO_5025473449" evidence="3">
    <location>
        <begin position="25"/>
        <end position="2158"/>
    </location>
</feature>
<feature type="domain" description="PKD-like" evidence="5">
    <location>
        <begin position="1990"/>
        <end position="2062"/>
    </location>
</feature>
<accession>A0A6B3LSK7</accession>
<feature type="domain" description="PKD-like" evidence="5">
    <location>
        <begin position="354"/>
        <end position="430"/>
    </location>
</feature>
<feature type="domain" description="PKD-like" evidence="5">
    <location>
        <begin position="1564"/>
        <end position="1637"/>
    </location>
</feature>
<gene>
    <name evidence="6" type="ORF">GXP69_02095</name>
</gene>
<dbReference type="EMBL" id="JAAGWD010000001">
    <property type="protein sequence ID" value="NEM96474.1"/>
    <property type="molecule type" value="Genomic_DNA"/>
</dbReference>
<feature type="domain" description="PKD-like" evidence="5">
    <location>
        <begin position="870"/>
        <end position="949"/>
    </location>
</feature>
<dbReference type="InterPro" id="IPR021884">
    <property type="entry name" value="Ice-bd_prot"/>
</dbReference>
<comment type="caution">
    <text evidence="6">The sequence shown here is derived from an EMBL/GenBank/DDBJ whole genome shotgun (WGS) entry which is preliminary data.</text>
</comment>
<feature type="signal peptide" evidence="3">
    <location>
        <begin position="1"/>
        <end position="24"/>
    </location>
</feature>
<dbReference type="Pfam" id="PF19408">
    <property type="entry name" value="PKD_6"/>
    <property type="match status" value="20"/>
</dbReference>
<feature type="domain" description="DUF11" evidence="4">
    <location>
        <begin position="227"/>
        <end position="346"/>
    </location>
</feature>
<evidence type="ECO:0000256" key="3">
    <source>
        <dbReference type="SAM" id="SignalP"/>
    </source>
</evidence>
<feature type="domain" description="PKD-like" evidence="5">
    <location>
        <begin position="1645"/>
        <end position="1722"/>
    </location>
</feature>
<keyword evidence="2 3" id="KW-0732">Signal</keyword>
<feature type="domain" description="PKD-like" evidence="5">
    <location>
        <begin position="1475"/>
        <end position="1553"/>
    </location>
</feature>
<dbReference type="NCBIfam" id="TIGR01451">
    <property type="entry name" value="B_ant_repeat"/>
    <property type="match status" value="1"/>
</dbReference>
<dbReference type="Proteomes" id="UP000474777">
    <property type="component" value="Unassembled WGS sequence"/>
</dbReference>
<protein>
    <submittedName>
        <fullName evidence="6">DUF3494 domain-containing protein</fullName>
    </submittedName>
</protein>
<dbReference type="Pfam" id="PF11999">
    <property type="entry name" value="Ice_binding"/>
    <property type="match status" value="1"/>
</dbReference>
<evidence type="ECO:0000256" key="1">
    <source>
        <dbReference type="ARBA" id="ARBA00005445"/>
    </source>
</evidence>
<feature type="domain" description="PKD-like" evidence="5">
    <location>
        <begin position="610"/>
        <end position="688"/>
    </location>
</feature>
<evidence type="ECO:0000259" key="4">
    <source>
        <dbReference type="Pfam" id="PF01345"/>
    </source>
</evidence>
<feature type="domain" description="PKD-like" evidence="5">
    <location>
        <begin position="784"/>
        <end position="861"/>
    </location>
</feature>
<feature type="domain" description="PKD-like" evidence="5">
    <location>
        <begin position="1043"/>
        <end position="1123"/>
    </location>
</feature>